<organism evidence="2 3">
    <name type="scientific">Candidatus Thiomargarita nelsonii</name>
    <dbReference type="NCBI Taxonomy" id="1003181"/>
    <lineage>
        <taxon>Bacteria</taxon>
        <taxon>Pseudomonadati</taxon>
        <taxon>Pseudomonadota</taxon>
        <taxon>Gammaproteobacteria</taxon>
        <taxon>Thiotrichales</taxon>
        <taxon>Thiotrichaceae</taxon>
        <taxon>Thiomargarita</taxon>
    </lineage>
</organism>
<dbReference type="AlphaFoldDB" id="A0A0A6P2H4"/>
<sequence length="214" mass="24342">MTKWLFIVTMLIAVVFFSSMGCVTPLLWKDQPVPYNENILSFYTNKDEGKMVFIGEKYHYIFTKNGKAFIELLEAGDFLKLAENNLEVRPVIDRKDPRVIRTDISVRFAVNRLNQKQISWLALHGFNKVGSRYVQSYTQIEGKRYFSKGEINKKALKLIHPLPVKVMEYQKTKNPLGQIAMTPLSLTVDAGLIILAAGVAIIVSPVLLYNAITE</sequence>
<feature type="transmembrane region" description="Helical" evidence="1">
    <location>
        <begin position="190"/>
        <end position="212"/>
    </location>
</feature>
<evidence type="ECO:0000313" key="3">
    <source>
        <dbReference type="Proteomes" id="UP000030428"/>
    </source>
</evidence>
<keyword evidence="1" id="KW-0472">Membrane</keyword>
<evidence type="ECO:0000256" key="1">
    <source>
        <dbReference type="SAM" id="Phobius"/>
    </source>
</evidence>
<protein>
    <recommendedName>
        <fullName evidence="4">Lipoprotein</fullName>
    </recommendedName>
</protein>
<accession>A0A0A6P2H4</accession>
<comment type="caution">
    <text evidence="2">The sequence shown here is derived from an EMBL/GenBank/DDBJ whole genome shotgun (WGS) entry which is preliminary data.</text>
</comment>
<dbReference type="Proteomes" id="UP000030428">
    <property type="component" value="Unassembled WGS sequence"/>
</dbReference>
<evidence type="ECO:0008006" key="4">
    <source>
        <dbReference type="Google" id="ProtNLM"/>
    </source>
</evidence>
<keyword evidence="1" id="KW-0812">Transmembrane</keyword>
<dbReference type="PROSITE" id="PS51257">
    <property type="entry name" value="PROKAR_LIPOPROTEIN"/>
    <property type="match status" value="1"/>
</dbReference>
<proteinExistence type="predicted"/>
<gene>
    <name evidence="2" type="ORF">PN36_31845</name>
</gene>
<evidence type="ECO:0000313" key="2">
    <source>
        <dbReference type="EMBL" id="KHD05075.1"/>
    </source>
</evidence>
<keyword evidence="1" id="KW-1133">Transmembrane helix</keyword>
<dbReference type="EMBL" id="JSZA02000262">
    <property type="protein sequence ID" value="KHD05075.1"/>
    <property type="molecule type" value="Genomic_DNA"/>
</dbReference>
<name>A0A0A6P2H4_9GAMM</name>
<keyword evidence="3" id="KW-1185">Reference proteome</keyword>
<reference evidence="2 3" key="1">
    <citation type="journal article" date="2016" name="Front. Microbiol.">
        <title>Single-Cell (Meta-)Genomics of a Dimorphic Candidatus Thiomargarita nelsonii Reveals Genomic Plasticity.</title>
        <authorList>
            <person name="Flood B.E."/>
            <person name="Fliss P."/>
            <person name="Jones D.S."/>
            <person name="Dick G.J."/>
            <person name="Jain S."/>
            <person name="Kaster A.K."/>
            <person name="Winkel M."/>
            <person name="Mussmann M."/>
            <person name="Bailey J."/>
        </authorList>
    </citation>
    <scope>NUCLEOTIDE SEQUENCE [LARGE SCALE GENOMIC DNA]</scope>
    <source>
        <strain evidence="2">Hydrate Ridge</strain>
    </source>
</reference>